<keyword evidence="3 5" id="KW-0949">S-adenosyl-L-methionine</keyword>
<dbReference type="GO" id="GO:0032259">
    <property type="term" value="P:methylation"/>
    <property type="evidence" value="ECO:0007669"/>
    <property type="project" value="UniProtKB-KW"/>
</dbReference>
<comment type="caution">
    <text evidence="8">The sequence shown here is derived from an EMBL/GenBank/DDBJ whole genome shotgun (WGS) entry which is preliminary data.</text>
</comment>
<accession>A0A254Q3B1</accession>
<reference evidence="8 9" key="1">
    <citation type="submission" date="2017-05" db="EMBL/GenBank/DDBJ databases">
        <title>Polynucleobacter sp. MWH-K35W1 isolated from the permanently anoxic monimolimnion of a meromictic lake.</title>
        <authorList>
            <person name="Hahn M.W."/>
        </authorList>
    </citation>
    <scope>NUCLEOTIDE SEQUENCE [LARGE SCALE GENOMIC DNA]</scope>
    <source>
        <strain evidence="8 9">MWH-K35W1</strain>
    </source>
</reference>
<dbReference type="InterPro" id="IPR007848">
    <property type="entry name" value="Small_mtfrase_dom"/>
</dbReference>
<organism evidence="8 9">
    <name type="scientific">Polynucleobacter aenigmaticus</name>
    <dbReference type="NCBI Taxonomy" id="1743164"/>
    <lineage>
        <taxon>Bacteria</taxon>
        <taxon>Pseudomonadati</taxon>
        <taxon>Pseudomonadota</taxon>
        <taxon>Betaproteobacteria</taxon>
        <taxon>Burkholderiales</taxon>
        <taxon>Burkholderiaceae</taxon>
        <taxon>Polynucleobacter</taxon>
    </lineage>
</organism>
<feature type="binding site" evidence="5">
    <location>
        <begin position="188"/>
        <end position="191"/>
    </location>
    <ligand>
        <name>substrate</name>
    </ligand>
</feature>
<dbReference type="NCBIfam" id="TIGR03534">
    <property type="entry name" value="RF_mod_PrmC"/>
    <property type="match status" value="1"/>
</dbReference>
<dbReference type="InterPro" id="IPR002052">
    <property type="entry name" value="DNA_methylase_N6_adenine_CS"/>
</dbReference>
<dbReference type="InterPro" id="IPR050320">
    <property type="entry name" value="N5-glutamine_MTase"/>
</dbReference>
<dbReference type="SUPFAM" id="SSF53335">
    <property type="entry name" value="S-adenosyl-L-methionine-dependent methyltransferases"/>
    <property type="match status" value="1"/>
</dbReference>
<evidence type="ECO:0000313" key="9">
    <source>
        <dbReference type="Proteomes" id="UP000198104"/>
    </source>
</evidence>
<dbReference type="PROSITE" id="PS00092">
    <property type="entry name" value="N6_MTASE"/>
    <property type="match status" value="1"/>
</dbReference>
<evidence type="ECO:0000259" key="6">
    <source>
        <dbReference type="Pfam" id="PF05175"/>
    </source>
</evidence>
<evidence type="ECO:0000256" key="5">
    <source>
        <dbReference type="HAMAP-Rule" id="MF_02126"/>
    </source>
</evidence>
<dbReference type="AlphaFoldDB" id="A0A254Q3B1"/>
<dbReference type="GO" id="GO:0102559">
    <property type="term" value="F:peptide chain release factor N(5)-glutamine methyltransferase activity"/>
    <property type="evidence" value="ECO:0007669"/>
    <property type="project" value="UniProtKB-EC"/>
</dbReference>
<comment type="function">
    <text evidence="5">Methylates the class 1 translation termination release factors RF1/PrfA and RF2/PrfB on the glutamine residue of the universally conserved GGQ motif.</text>
</comment>
<comment type="similarity">
    <text evidence="5">Belongs to the protein N5-glutamine methyltransferase family. PrmC subfamily.</text>
</comment>
<feature type="binding site" evidence="5">
    <location>
        <begin position="120"/>
        <end position="124"/>
    </location>
    <ligand>
        <name>S-adenosyl-L-methionine</name>
        <dbReference type="ChEBI" id="CHEBI:59789"/>
    </ligand>
</feature>
<evidence type="ECO:0000259" key="7">
    <source>
        <dbReference type="Pfam" id="PF17827"/>
    </source>
</evidence>
<evidence type="ECO:0000256" key="3">
    <source>
        <dbReference type="ARBA" id="ARBA00022691"/>
    </source>
</evidence>
<gene>
    <name evidence="5" type="primary">prmC</name>
    <name evidence="8" type="ORF">CBI30_09650</name>
</gene>
<feature type="binding site" evidence="5">
    <location>
        <position position="172"/>
    </location>
    <ligand>
        <name>S-adenosyl-L-methionine</name>
        <dbReference type="ChEBI" id="CHEBI:59789"/>
    </ligand>
</feature>
<evidence type="ECO:0000313" key="8">
    <source>
        <dbReference type="EMBL" id="OWS69407.1"/>
    </source>
</evidence>
<dbReference type="HAMAP" id="MF_02126">
    <property type="entry name" value="RF_methyltr_PrmC"/>
    <property type="match status" value="1"/>
</dbReference>
<proteinExistence type="inferred from homology"/>
<feature type="binding site" evidence="5">
    <location>
        <position position="143"/>
    </location>
    <ligand>
        <name>S-adenosyl-L-methionine</name>
        <dbReference type="ChEBI" id="CHEBI:59789"/>
    </ligand>
</feature>
<keyword evidence="9" id="KW-1185">Reference proteome</keyword>
<evidence type="ECO:0000256" key="1">
    <source>
        <dbReference type="ARBA" id="ARBA00022603"/>
    </source>
</evidence>
<dbReference type="CDD" id="cd02440">
    <property type="entry name" value="AdoMet_MTases"/>
    <property type="match status" value="1"/>
</dbReference>
<evidence type="ECO:0000256" key="2">
    <source>
        <dbReference type="ARBA" id="ARBA00022679"/>
    </source>
</evidence>
<dbReference type="Pfam" id="PF17827">
    <property type="entry name" value="PrmC_N"/>
    <property type="match status" value="1"/>
</dbReference>
<dbReference type="InterPro" id="IPR004556">
    <property type="entry name" value="HemK-like"/>
</dbReference>
<dbReference type="OrthoDB" id="9800643at2"/>
<dbReference type="GO" id="GO:0003676">
    <property type="term" value="F:nucleic acid binding"/>
    <property type="evidence" value="ECO:0007669"/>
    <property type="project" value="InterPro"/>
</dbReference>
<name>A0A254Q3B1_9BURK</name>
<dbReference type="Gene3D" id="3.40.50.150">
    <property type="entry name" value="Vaccinia Virus protein VP39"/>
    <property type="match status" value="1"/>
</dbReference>
<dbReference type="InterPro" id="IPR019874">
    <property type="entry name" value="RF_methyltr_PrmC"/>
</dbReference>
<evidence type="ECO:0000256" key="4">
    <source>
        <dbReference type="ARBA" id="ARBA00048391"/>
    </source>
</evidence>
<protein>
    <recommendedName>
        <fullName evidence="5">Release factor glutamine methyltransferase</fullName>
        <shortName evidence="5">RF MTase</shortName>
        <ecNumber evidence="5">2.1.1.297</ecNumber>
    </recommendedName>
    <alternativeName>
        <fullName evidence="5">N5-glutamine methyltransferase PrmC</fullName>
    </alternativeName>
    <alternativeName>
        <fullName evidence="5">Protein-(glutamine-N5) MTase PrmC</fullName>
    </alternativeName>
    <alternativeName>
        <fullName evidence="5">Protein-glutamine N-methyltransferase PrmC</fullName>
    </alternativeName>
</protein>
<dbReference type="InterPro" id="IPR040758">
    <property type="entry name" value="PrmC_N"/>
</dbReference>
<dbReference type="InterPro" id="IPR029063">
    <property type="entry name" value="SAM-dependent_MTases_sf"/>
</dbReference>
<dbReference type="EC" id="2.1.1.297" evidence="5"/>
<feature type="binding site" evidence="5">
    <location>
        <position position="188"/>
    </location>
    <ligand>
        <name>S-adenosyl-L-methionine</name>
        <dbReference type="ChEBI" id="CHEBI:59789"/>
    </ligand>
</feature>
<dbReference type="NCBIfam" id="TIGR00536">
    <property type="entry name" value="hemK_fam"/>
    <property type="match status" value="1"/>
</dbReference>
<sequence length="282" mass="30498">MSESQSLRLLLSNCSLPANEARILLAHVLKKHYQLPRSALLSRDDMVLNEAAGAEWEALASRRINGEPIAYILGKKGFHNIELFVAPGVLIPRPETELLVDIALSEITKLNQPAQVLDLGTGSGAIALAIASAAPITSVIATDQSAEALAIAKQNAQLLRLTNQVEFAQGSWYEALDRNSLFDIIVSNPPYIADRDPHLTQGDLRFEPSSALTDYASGLSCLEVIIAGVDQYLKSGGLIAVEHGFDQSEAVVQLMQVAHLTDIQVYLDLAGHCRVVSGRKRL</sequence>
<keyword evidence="1 5" id="KW-0489">Methyltransferase</keyword>
<feature type="domain" description="Methyltransferase small" evidence="6">
    <location>
        <begin position="110"/>
        <end position="196"/>
    </location>
</feature>
<dbReference type="Proteomes" id="UP000198104">
    <property type="component" value="Unassembled WGS sequence"/>
</dbReference>
<dbReference type="Pfam" id="PF05175">
    <property type="entry name" value="MTS"/>
    <property type="match status" value="1"/>
</dbReference>
<feature type="domain" description="Release factor glutamine methyltransferase N-terminal" evidence="7">
    <location>
        <begin position="12"/>
        <end position="74"/>
    </location>
</feature>
<keyword evidence="2 5" id="KW-0808">Transferase</keyword>
<dbReference type="Gene3D" id="1.10.8.10">
    <property type="entry name" value="DNA helicase RuvA subunit, C-terminal domain"/>
    <property type="match status" value="1"/>
</dbReference>
<comment type="catalytic activity">
    <reaction evidence="4 5">
        <text>L-glutaminyl-[peptide chain release factor] + S-adenosyl-L-methionine = N(5)-methyl-L-glutaminyl-[peptide chain release factor] + S-adenosyl-L-homocysteine + H(+)</text>
        <dbReference type="Rhea" id="RHEA:42896"/>
        <dbReference type="Rhea" id="RHEA-COMP:10271"/>
        <dbReference type="Rhea" id="RHEA-COMP:10272"/>
        <dbReference type="ChEBI" id="CHEBI:15378"/>
        <dbReference type="ChEBI" id="CHEBI:30011"/>
        <dbReference type="ChEBI" id="CHEBI:57856"/>
        <dbReference type="ChEBI" id="CHEBI:59789"/>
        <dbReference type="ChEBI" id="CHEBI:61891"/>
        <dbReference type="EC" id="2.1.1.297"/>
    </reaction>
</comment>
<dbReference type="FunFam" id="3.40.50.150:FF:000053">
    <property type="entry name" value="Release factor glutamine methyltransferase"/>
    <property type="match status" value="1"/>
</dbReference>
<dbReference type="PANTHER" id="PTHR18895">
    <property type="entry name" value="HEMK METHYLTRANSFERASE"/>
    <property type="match status" value="1"/>
</dbReference>
<dbReference type="PANTHER" id="PTHR18895:SF74">
    <property type="entry name" value="MTRF1L RELEASE FACTOR GLUTAMINE METHYLTRANSFERASE"/>
    <property type="match status" value="1"/>
</dbReference>
<dbReference type="EMBL" id="NGUO01000017">
    <property type="protein sequence ID" value="OWS69407.1"/>
    <property type="molecule type" value="Genomic_DNA"/>
</dbReference>